<protein>
    <submittedName>
        <fullName evidence="3">PhzF family phenazine biosynthesis protein</fullName>
    </submittedName>
</protein>
<dbReference type="PANTHER" id="PTHR13774">
    <property type="entry name" value="PHENAZINE BIOSYNTHESIS PROTEIN"/>
    <property type="match status" value="1"/>
</dbReference>
<dbReference type="SUPFAM" id="SSF54506">
    <property type="entry name" value="Diaminopimelate epimerase-like"/>
    <property type="match status" value="1"/>
</dbReference>
<proteinExistence type="inferred from homology"/>
<dbReference type="InterPro" id="IPR003719">
    <property type="entry name" value="Phenazine_PhzF-like"/>
</dbReference>
<evidence type="ECO:0000256" key="1">
    <source>
        <dbReference type="ARBA" id="ARBA00008270"/>
    </source>
</evidence>
<comment type="similarity">
    <text evidence="1">Belongs to the PhzF family.</text>
</comment>
<sequence length="264" mass="27727">MDLPFARVDAFVDGPFSGNPAAVLRLDAWPDDATLLAIATQIGLPATAFVTPAAKDGAELDLRWFSGRGEIALCGHATLASGHVMLDAEPARNRVRFATRRAGVLAVERAEHGYRLDVPALVPVSRPLPAIVAALGAGAPVATLWHDRGYAVVVLPDEAAVAAVQPDFAALTKAGNISVIVTAPGRDTDIVSRVFVPEHGGEDAVTGSAHAVIATYWTHRLGSPAFTARQASPRGGRLHCRLDGERVELTGSCVTVMEGHFHLS</sequence>
<dbReference type="Pfam" id="PF02567">
    <property type="entry name" value="PhzC-PhzF"/>
    <property type="match status" value="1"/>
</dbReference>
<evidence type="ECO:0000313" key="3">
    <source>
        <dbReference type="EMBL" id="MDP1028334.1"/>
    </source>
</evidence>
<accession>A0ABT9EMZ8</accession>
<comment type="caution">
    <text evidence="3">The sequence shown here is derived from an EMBL/GenBank/DDBJ whole genome shotgun (WGS) entry which is preliminary data.</text>
</comment>
<dbReference type="EMBL" id="JAUUDS010000008">
    <property type="protein sequence ID" value="MDP1028334.1"/>
    <property type="molecule type" value="Genomic_DNA"/>
</dbReference>
<name>A0ABT9EMZ8_9SPHN</name>
<gene>
    <name evidence="3" type="ORF">Q5H91_14010</name>
</gene>
<dbReference type="Gene3D" id="3.10.310.10">
    <property type="entry name" value="Diaminopimelate Epimerase, Chain A, domain 1"/>
    <property type="match status" value="2"/>
</dbReference>
<keyword evidence="2" id="KW-0413">Isomerase</keyword>
<dbReference type="PANTHER" id="PTHR13774:SF17">
    <property type="entry name" value="PHENAZINE BIOSYNTHESIS-LIKE DOMAIN-CONTAINING PROTEIN"/>
    <property type="match status" value="1"/>
</dbReference>
<keyword evidence="4" id="KW-1185">Reference proteome</keyword>
<evidence type="ECO:0000313" key="4">
    <source>
        <dbReference type="Proteomes" id="UP001230685"/>
    </source>
</evidence>
<dbReference type="Proteomes" id="UP001230685">
    <property type="component" value="Unassembled WGS sequence"/>
</dbReference>
<evidence type="ECO:0000256" key="2">
    <source>
        <dbReference type="ARBA" id="ARBA00023235"/>
    </source>
</evidence>
<organism evidence="3 4">
    <name type="scientific">Sphingomonas aurea</name>
    <dbReference type="NCBI Taxonomy" id="3063994"/>
    <lineage>
        <taxon>Bacteria</taxon>
        <taxon>Pseudomonadati</taxon>
        <taxon>Pseudomonadota</taxon>
        <taxon>Alphaproteobacteria</taxon>
        <taxon>Sphingomonadales</taxon>
        <taxon>Sphingomonadaceae</taxon>
        <taxon>Sphingomonas</taxon>
    </lineage>
</organism>
<dbReference type="NCBIfam" id="TIGR00654">
    <property type="entry name" value="PhzF_family"/>
    <property type="match status" value="1"/>
</dbReference>
<dbReference type="PIRSF" id="PIRSF016184">
    <property type="entry name" value="PhzC_PhzF"/>
    <property type="match status" value="1"/>
</dbReference>
<reference evidence="3 4" key="1">
    <citation type="submission" date="2023-07" db="EMBL/GenBank/DDBJ databases">
        <authorList>
            <person name="Kim M.K."/>
        </authorList>
    </citation>
    <scope>NUCLEOTIDE SEQUENCE [LARGE SCALE GENOMIC DNA]</scope>
    <source>
        <strain evidence="3 4">KR1UV-12</strain>
    </source>
</reference>